<evidence type="ECO:0000313" key="6">
    <source>
        <dbReference type="EMBL" id="SUZ82244.1"/>
    </source>
</evidence>
<accession>A0A381QTF2</accession>
<dbReference type="Gene3D" id="1.10.8.590">
    <property type="match status" value="1"/>
</dbReference>
<dbReference type="Gene3D" id="3.40.1280.10">
    <property type="match status" value="1"/>
</dbReference>
<feature type="non-terminal residue" evidence="6">
    <location>
        <position position="1"/>
    </location>
</feature>
<gene>
    <name evidence="6" type="ORF">METZ01_LOCUS35098</name>
</gene>
<dbReference type="InterPro" id="IPR004384">
    <property type="entry name" value="RNA_MeTrfase_TrmJ/LasT"/>
</dbReference>
<reference evidence="6" key="1">
    <citation type="submission" date="2018-05" db="EMBL/GenBank/DDBJ databases">
        <authorList>
            <person name="Lanie J.A."/>
            <person name="Ng W.-L."/>
            <person name="Kazmierczak K.M."/>
            <person name="Andrzejewski T.M."/>
            <person name="Davidsen T.M."/>
            <person name="Wayne K.J."/>
            <person name="Tettelin H."/>
            <person name="Glass J.I."/>
            <person name="Rusch D."/>
            <person name="Podicherti R."/>
            <person name="Tsui H.-C.T."/>
            <person name="Winkler M.E."/>
        </authorList>
    </citation>
    <scope>NUCLEOTIDE SEQUENCE</scope>
</reference>
<dbReference type="GO" id="GO:0005829">
    <property type="term" value="C:cytosol"/>
    <property type="evidence" value="ECO:0007669"/>
    <property type="project" value="TreeGrafter"/>
</dbReference>
<evidence type="ECO:0000256" key="4">
    <source>
        <dbReference type="ARBA" id="ARBA00022691"/>
    </source>
</evidence>
<dbReference type="PANTHER" id="PTHR42786:SF2">
    <property type="entry name" value="TRNA (CYTIDINE_URIDINE-2'-O-)-METHYLTRANSFERASE TRMJ"/>
    <property type="match status" value="1"/>
</dbReference>
<dbReference type="GO" id="GO:0008173">
    <property type="term" value="F:RNA methyltransferase activity"/>
    <property type="evidence" value="ECO:0007669"/>
    <property type="project" value="InterPro"/>
</dbReference>
<dbReference type="InterPro" id="IPR029028">
    <property type="entry name" value="Alpha/beta_knot_MTases"/>
</dbReference>
<dbReference type="PIRSF" id="PIRSF004808">
    <property type="entry name" value="LasT"/>
    <property type="match status" value="1"/>
</dbReference>
<feature type="domain" description="tRNA/rRNA methyltransferase SpoU type" evidence="5">
    <location>
        <begin position="9"/>
        <end position="158"/>
    </location>
</feature>
<dbReference type="CDD" id="cd18093">
    <property type="entry name" value="SpoU-like_TrmJ"/>
    <property type="match status" value="1"/>
</dbReference>
<dbReference type="PANTHER" id="PTHR42786">
    <property type="entry name" value="TRNA/RRNA METHYLTRANSFERASE"/>
    <property type="match status" value="1"/>
</dbReference>
<evidence type="ECO:0000256" key="3">
    <source>
        <dbReference type="ARBA" id="ARBA00022679"/>
    </source>
</evidence>
<dbReference type="GO" id="GO:0002128">
    <property type="term" value="P:tRNA nucleoside ribose methylation"/>
    <property type="evidence" value="ECO:0007669"/>
    <property type="project" value="TreeGrafter"/>
</dbReference>
<dbReference type="InterPro" id="IPR029026">
    <property type="entry name" value="tRNA_m1G_MTases_N"/>
</dbReference>
<evidence type="ECO:0000256" key="1">
    <source>
        <dbReference type="ARBA" id="ARBA00007228"/>
    </source>
</evidence>
<dbReference type="GO" id="GO:0003723">
    <property type="term" value="F:RNA binding"/>
    <property type="evidence" value="ECO:0007669"/>
    <property type="project" value="InterPro"/>
</dbReference>
<name>A0A381QTF2_9ZZZZ</name>
<dbReference type="Pfam" id="PF00588">
    <property type="entry name" value="SpoU_methylase"/>
    <property type="match status" value="1"/>
</dbReference>
<dbReference type="EMBL" id="UINC01001498">
    <property type="protein sequence ID" value="SUZ82244.1"/>
    <property type="molecule type" value="Genomic_DNA"/>
</dbReference>
<keyword evidence="4" id="KW-0949">S-adenosyl-L-methionine</keyword>
<sequence>VSYDLLSRIAIVLDHPKNVVNIAGVTRVMQNFGLKTLRLVNPEEFDAYRIEGIAHRSADLISATTLHTTLQDAVGDASFILGTTGRARTAGRNYIRPREAGSLLVERAATGTVTIILGREDRGLTNEALDLCHAVMVIPTDPEHPSLNLAQACLVAAYEIFLAVGGGEHSLPQGRRASRPPTQDELEETYAAIEAGLHRIEFFKAREPSAVMRTIRTIVSRATPDLREARLLGAIGYEIDHYINRKQVGHDPDTTP</sequence>
<dbReference type="AlphaFoldDB" id="A0A381QTF2"/>
<comment type="similarity">
    <text evidence="1">Belongs to the class IV-like SAM-binding methyltransferase superfamily. RNA methyltransferase TrmH family.</text>
</comment>
<dbReference type="InterPro" id="IPR001537">
    <property type="entry name" value="SpoU_MeTrfase"/>
</dbReference>
<dbReference type="NCBIfam" id="TIGR00050">
    <property type="entry name" value="rRNA_methyl_1"/>
    <property type="match status" value="1"/>
</dbReference>
<keyword evidence="3" id="KW-0808">Transferase</keyword>
<evidence type="ECO:0000259" key="5">
    <source>
        <dbReference type="Pfam" id="PF00588"/>
    </source>
</evidence>
<evidence type="ECO:0000256" key="2">
    <source>
        <dbReference type="ARBA" id="ARBA00022603"/>
    </source>
</evidence>
<organism evidence="6">
    <name type="scientific">marine metagenome</name>
    <dbReference type="NCBI Taxonomy" id="408172"/>
    <lineage>
        <taxon>unclassified sequences</taxon>
        <taxon>metagenomes</taxon>
        <taxon>ecological metagenomes</taxon>
    </lineage>
</organism>
<keyword evidence="2" id="KW-0489">Methyltransferase</keyword>
<dbReference type="SUPFAM" id="SSF75217">
    <property type="entry name" value="alpha/beta knot"/>
    <property type="match status" value="1"/>
</dbReference>
<protein>
    <recommendedName>
        <fullName evidence="5">tRNA/rRNA methyltransferase SpoU type domain-containing protein</fullName>
    </recommendedName>
</protein>
<proteinExistence type="inferred from homology"/>